<reference evidence="1" key="1">
    <citation type="journal article" date="2019" name="Nat. Med.">
        <title>A library of human gut bacterial isolates paired with longitudinal multiomics data enables mechanistic microbiome research.</title>
        <authorList>
            <person name="Poyet M."/>
            <person name="Groussin M."/>
            <person name="Gibbons S.M."/>
            <person name="Avila-Pacheco J."/>
            <person name="Jiang X."/>
            <person name="Kearney S.M."/>
            <person name="Perrotta A.R."/>
            <person name="Berdy B."/>
            <person name="Zhao S."/>
            <person name="Lieberman T.D."/>
            <person name="Swanson P.K."/>
            <person name="Smith M."/>
            <person name="Roesemann S."/>
            <person name="Alexander J.E."/>
            <person name="Rich S.A."/>
            <person name="Livny J."/>
            <person name="Vlamakis H."/>
            <person name="Clish C."/>
            <person name="Bullock K."/>
            <person name="Deik A."/>
            <person name="Scott J."/>
            <person name="Pierce K.A."/>
            <person name="Xavier R.J."/>
            <person name="Alm E.J."/>
        </authorList>
    </citation>
    <scope>NUCLEOTIDE SEQUENCE</scope>
    <source>
        <strain evidence="1">BIOML-A18</strain>
    </source>
</reference>
<protein>
    <submittedName>
        <fullName evidence="1">ABC transporter</fullName>
    </submittedName>
</protein>
<dbReference type="RefSeq" id="WP_154236526.1">
    <property type="nucleotide sequence ID" value="NZ_WKNS01000002.1"/>
</dbReference>
<evidence type="ECO:0000313" key="1">
    <source>
        <dbReference type="EMBL" id="MSA67772.1"/>
    </source>
</evidence>
<accession>A0A6A8GYW6</accession>
<proteinExistence type="predicted"/>
<organism evidence="1">
    <name type="scientific">Ligilactobacillus ruminis</name>
    <dbReference type="NCBI Taxonomy" id="1623"/>
    <lineage>
        <taxon>Bacteria</taxon>
        <taxon>Bacillati</taxon>
        <taxon>Bacillota</taxon>
        <taxon>Bacilli</taxon>
        <taxon>Lactobacillales</taxon>
        <taxon>Lactobacillaceae</taxon>
        <taxon>Ligilactobacillus</taxon>
    </lineage>
</organism>
<comment type="caution">
    <text evidence="1">The sequence shown here is derived from an EMBL/GenBank/DDBJ whole genome shotgun (WGS) entry which is preliminary data.</text>
</comment>
<dbReference type="EMBL" id="WKOD01000002">
    <property type="protein sequence ID" value="MSA67772.1"/>
    <property type="molecule type" value="Genomic_DNA"/>
</dbReference>
<sequence>MYYKKHKGELKSDLIALFVTLAISFVATIVLGNHGVDISGILDVIGFLTLVIAFFYWMFKSFIYLLRWIFGSK</sequence>
<dbReference type="AlphaFoldDB" id="A0A6A8GYW6"/>
<gene>
    <name evidence="1" type="ORF">GKC89_01280</name>
</gene>
<name>A0A6A8GYW6_9LACO</name>